<reference evidence="7 8" key="1">
    <citation type="journal article" date="2013" name="Curr. Biol.">
        <title>The Genome of the Foraminiferan Reticulomyxa filosa.</title>
        <authorList>
            <person name="Glockner G."/>
            <person name="Hulsmann N."/>
            <person name="Schleicher M."/>
            <person name="Noegel A.A."/>
            <person name="Eichinger L."/>
            <person name="Gallinger C."/>
            <person name="Pawlowski J."/>
            <person name="Sierra R."/>
            <person name="Euteneuer U."/>
            <person name="Pillet L."/>
            <person name="Moustafa A."/>
            <person name="Platzer M."/>
            <person name="Groth M."/>
            <person name="Szafranski K."/>
            <person name="Schliwa M."/>
        </authorList>
    </citation>
    <scope>NUCLEOTIDE SEQUENCE [LARGE SCALE GENOMIC DNA]</scope>
</reference>
<dbReference type="EMBL" id="ASPP01034871">
    <property type="protein sequence ID" value="ETO02808.1"/>
    <property type="molecule type" value="Genomic_DNA"/>
</dbReference>
<dbReference type="OrthoDB" id="8067642at2759"/>
<organism evidence="7 8">
    <name type="scientific">Reticulomyxa filosa</name>
    <dbReference type="NCBI Taxonomy" id="46433"/>
    <lineage>
        <taxon>Eukaryota</taxon>
        <taxon>Sar</taxon>
        <taxon>Rhizaria</taxon>
        <taxon>Retaria</taxon>
        <taxon>Foraminifera</taxon>
        <taxon>Monothalamids</taxon>
        <taxon>Reticulomyxidae</taxon>
        <taxon>Reticulomyxa</taxon>
    </lineage>
</organism>
<evidence type="ECO:0000256" key="3">
    <source>
        <dbReference type="ARBA" id="ARBA00022801"/>
    </source>
</evidence>
<dbReference type="InterPro" id="IPR038765">
    <property type="entry name" value="Papain-like_cys_pep_sf"/>
</dbReference>
<comment type="caution">
    <text evidence="7">The sequence shown here is derived from an EMBL/GenBank/DDBJ whole genome shotgun (WGS) entry which is preliminary data.</text>
</comment>
<dbReference type="SUPFAM" id="SSF54001">
    <property type="entry name" value="Cysteine proteinases"/>
    <property type="match status" value="1"/>
</dbReference>
<dbReference type="PANTHER" id="PTHR46915:SF2">
    <property type="entry name" value="UBIQUITIN-LIKE PROTEASE 4"/>
    <property type="match status" value="1"/>
</dbReference>
<dbReference type="InterPro" id="IPR003653">
    <property type="entry name" value="Peptidase_C48_C"/>
</dbReference>
<evidence type="ECO:0000313" key="8">
    <source>
        <dbReference type="Proteomes" id="UP000023152"/>
    </source>
</evidence>
<evidence type="ECO:0000256" key="1">
    <source>
        <dbReference type="ARBA" id="ARBA00005234"/>
    </source>
</evidence>
<evidence type="ECO:0000256" key="5">
    <source>
        <dbReference type="SAM" id="MobiDB-lite"/>
    </source>
</evidence>
<proteinExistence type="inferred from homology"/>
<dbReference type="Gene3D" id="3.30.310.130">
    <property type="entry name" value="Ubiquitin-related"/>
    <property type="match status" value="1"/>
</dbReference>
<gene>
    <name evidence="7" type="ORF">RFI_34607</name>
</gene>
<feature type="domain" description="Ubiquitin-like protease family profile" evidence="6">
    <location>
        <begin position="129"/>
        <end position="314"/>
    </location>
</feature>
<feature type="compositionally biased region" description="Basic and acidic residues" evidence="5">
    <location>
        <begin position="42"/>
        <end position="56"/>
    </location>
</feature>
<protein>
    <recommendedName>
        <fullName evidence="6">Ubiquitin-like protease family profile domain-containing protein</fullName>
    </recommendedName>
</protein>
<keyword evidence="8" id="KW-1185">Reference proteome</keyword>
<dbReference type="PROSITE" id="PS50600">
    <property type="entry name" value="ULP_PROTEASE"/>
    <property type="match status" value="1"/>
</dbReference>
<feature type="region of interest" description="Disordered" evidence="5">
    <location>
        <begin position="81"/>
        <end position="100"/>
    </location>
</feature>
<evidence type="ECO:0000313" key="7">
    <source>
        <dbReference type="EMBL" id="ETO02808.1"/>
    </source>
</evidence>
<evidence type="ECO:0000259" key="6">
    <source>
        <dbReference type="PROSITE" id="PS50600"/>
    </source>
</evidence>
<evidence type="ECO:0000256" key="2">
    <source>
        <dbReference type="ARBA" id="ARBA00022670"/>
    </source>
</evidence>
<comment type="similarity">
    <text evidence="1">Belongs to the peptidase C48 family.</text>
</comment>
<dbReference type="Proteomes" id="UP000023152">
    <property type="component" value="Unassembled WGS sequence"/>
</dbReference>
<dbReference type="GO" id="GO:0008234">
    <property type="term" value="F:cysteine-type peptidase activity"/>
    <property type="evidence" value="ECO:0007669"/>
    <property type="project" value="UniProtKB-KW"/>
</dbReference>
<dbReference type="Pfam" id="PF02902">
    <property type="entry name" value="Peptidase_C48"/>
    <property type="match status" value="1"/>
</dbReference>
<dbReference type="GO" id="GO:0016926">
    <property type="term" value="P:protein desumoylation"/>
    <property type="evidence" value="ECO:0007669"/>
    <property type="project" value="UniProtKB-ARBA"/>
</dbReference>
<dbReference type="GO" id="GO:0006508">
    <property type="term" value="P:proteolysis"/>
    <property type="evidence" value="ECO:0007669"/>
    <property type="project" value="UniProtKB-KW"/>
</dbReference>
<name>X6LLJ5_RETFI</name>
<feature type="region of interest" description="Disordered" evidence="5">
    <location>
        <begin position="1"/>
        <end position="56"/>
    </location>
</feature>
<sequence>MRATKRKNIFSQMQPPLKRPKLASNMRKPRQGTDINDVYACSRKEEKEKEKKSTATISHEKIINLVNSDDEDIPDLLQTLHSNKSRQEQQANAEDKREEKENHLITTNKNCCKNQPYFKFVCKKHTFSAYIYIEEKNRLDKLGFLNDSLIDWYLHSIFCGFSEELSKRCIILHTLYYPSVVLKRIDTKNVSKNWDKCTTHMSLCEKDYIFLPVCVDRHWMLVLICFPNSIGSNHDQNIGEISKCCIVIFDSLRTRHRIQVANYIRLYLQLTRVDCGHSKIELTKDNCPMYSANCPQQSNGWACGLFVLKYFQVFPKGPLCLSQVLSKWLLSSTKCLCVYLVRL</sequence>
<dbReference type="AlphaFoldDB" id="X6LLJ5"/>
<keyword evidence="3" id="KW-0378">Hydrolase</keyword>
<dbReference type="Gene3D" id="1.10.418.20">
    <property type="match status" value="1"/>
</dbReference>
<dbReference type="PANTHER" id="PTHR46915">
    <property type="entry name" value="UBIQUITIN-LIKE PROTEASE 4-RELATED"/>
    <property type="match status" value="1"/>
</dbReference>
<evidence type="ECO:0000256" key="4">
    <source>
        <dbReference type="ARBA" id="ARBA00022807"/>
    </source>
</evidence>
<accession>X6LLJ5</accession>
<keyword evidence="4" id="KW-0788">Thiol protease</keyword>
<keyword evidence="2" id="KW-0645">Protease</keyword>